<gene>
    <name evidence="2" type="ORF">FA13DRAFT_1813293</name>
</gene>
<comment type="caution">
    <text evidence="2">The sequence shown here is derived from an EMBL/GenBank/DDBJ whole genome shotgun (WGS) entry which is preliminary data.</text>
</comment>
<feature type="compositionally biased region" description="Basic and acidic residues" evidence="1">
    <location>
        <begin position="323"/>
        <end position="333"/>
    </location>
</feature>
<accession>A0A4Y7TEF4</accession>
<feature type="region of interest" description="Disordered" evidence="1">
    <location>
        <begin position="319"/>
        <end position="361"/>
    </location>
</feature>
<feature type="compositionally biased region" description="Basic residues" evidence="1">
    <location>
        <begin position="334"/>
        <end position="344"/>
    </location>
</feature>
<feature type="compositionally biased region" description="Acidic residues" evidence="1">
    <location>
        <begin position="457"/>
        <end position="472"/>
    </location>
</feature>
<sequence length="507" mass="56745">MAELGYFQVGGFRGDITPRNYSGERALAEQLFGSRSPLRAPDSTHGPIELVLGIRPSGASSLLMTIDETHKYERLFRANIRNRPLRQSDFTSLSPIQFETVEDLTKKLASLKTRSGPGGWDTSQANSRYSTARNVHHTGLGGNAISEGQKRGEYELNRVLYRLAAGALDQAKYSLPSERKLPPGTRVCILTFTVHNKVFDTRTDTERLEDPKLLDVGFAEANPESFELKADSIKHFAVYENRNLGNKVPRTDVPGANPEVLRLDEIGRHVTAFLRQGTGPTLLIVYDKDATQRVLRRLGCEVPQASSMRNVFLPLARQSQAYTDDRNRRDRGPSGRRSRSRSRSPTRNGDPRRRPTDREDDFTTSAGRFVYVDVHALYHIMSTLHPAAGMRTLDISGSLGVYQRLSPFDWGASFEAGVLLNCWKAMASGLAIDEQRAILPSLRSSGASTPLQPPQPVEDEYDEYDEDRDPNDDIEEVQAAAVRVEATKAMKSYTQDPDYFTDEEDEY</sequence>
<reference evidence="2 3" key="1">
    <citation type="journal article" date="2019" name="Nat. Ecol. Evol.">
        <title>Megaphylogeny resolves global patterns of mushroom evolution.</title>
        <authorList>
            <person name="Varga T."/>
            <person name="Krizsan K."/>
            <person name="Foldi C."/>
            <person name="Dima B."/>
            <person name="Sanchez-Garcia M."/>
            <person name="Sanchez-Ramirez S."/>
            <person name="Szollosi G.J."/>
            <person name="Szarkandi J.G."/>
            <person name="Papp V."/>
            <person name="Albert L."/>
            <person name="Andreopoulos W."/>
            <person name="Angelini C."/>
            <person name="Antonin V."/>
            <person name="Barry K.W."/>
            <person name="Bougher N.L."/>
            <person name="Buchanan P."/>
            <person name="Buyck B."/>
            <person name="Bense V."/>
            <person name="Catcheside P."/>
            <person name="Chovatia M."/>
            <person name="Cooper J."/>
            <person name="Damon W."/>
            <person name="Desjardin D."/>
            <person name="Finy P."/>
            <person name="Geml J."/>
            <person name="Haridas S."/>
            <person name="Hughes K."/>
            <person name="Justo A."/>
            <person name="Karasinski D."/>
            <person name="Kautmanova I."/>
            <person name="Kiss B."/>
            <person name="Kocsube S."/>
            <person name="Kotiranta H."/>
            <person name="LaButti K.M."/>
            <person name="Lechner B.E."/>
            <person name="Liimatainen K."/>
            <person name="Lipzen A."/>
            <person name="Lukacs Z."/>
            <person name="Mihaltcheva S."/>
            <person name="Morgado L.N."/>
            <person name="Niskanen T."/>
            <person name="Noordeloos M.E."/>
            <person name="Ohm R.A."/>
            <person name="Ortiz-Santana B."/>
            <person name="Ovrebo C."/>
            <person name="Racz N."/>
            <person name="Riley R."/>
            <person name="Savchenko A."/>
            <person name="Shiryaev A."/>
            <person name="Soop K."/>
            <person name="Spirin V."/>
            <person name="Szebenyi C."/>
            <person name="Tomsovsky M."/>
            <person name="Tulloss R.E."/>
            <person name="Uehling J."/>
            <person name="Grigoriev I.V."/>
            <person name="Vagvolgyi C."/>
            <person name="Papp T."/>
            <person name="Martin F.M."/>
            <person name="Miettinen O."/>
            <person name="Hibbett D.S."/>
            <person name="Nagy L.G."/>
        </authorList>
    </citation>
    <scope>NUCLEOTIDE SEQUENCE [LARGE SCALE GENOMIC DNA]</scope>
    <source>
        <strain evidence="2 3">FP101781</strain>
    </source>
</reference>
<evidence type="ECO:0000313" key="2">
    <source>
        <dbReference type="EMBL" id="TEB32334.1"/>
    </source>
</evidence>
<dbReference type="OrthoDB" id="3235609at2759"/>
<proteinExistence type="predicted"/>
<evidence type="ECO:0000256" key="1">
    <source>
        <dbReference type="SAM" id="MobiDB-lite"/>
    </source>
</evidence>
<feature type="region of interest" description="Disordered" evidence="1">
    <location>
        <begin position="443"/>
        <end position="472"/>
    </location>
</feature>
<protein>
    <submittedName>
        <fullName evidence="2">Uncharacterized protein</fullName>
    </submittedName>
</protein>
<dbReference type="Proteomes" id="UP000298030">
    <property type="component" value="Unassembled WGS sequence"/>
</dbReference>
<name>A0A4Y7TEF4_COPMI</name>
<keyword evidence="3" id="KW-1185">Reference proteome</keyword>
<dbReference type="EMBL" id="QPFP01000015">
    <property type="protein sequence ID" value="TEB32334.1"/>
    <property type="molecule type" value="Genomic_DNA"/>
</dbReference>
<evidence type="ECO:0000313" key="3">
    <source>
        <dbReference type="Proteomes" id="UP000298030"/>
    </source>
</evidence>
<organism evidence="2 3">
    <name type="scientific">Coprinellus micaceus</name>
    <name type="common">Glistening ink-cap mushroom</name>
    <name type="synonym">Coprinus micaceus</name>
    <dbReference type="NCBI Taxonomy" id="71717"/>
    <lineage>
        <taxon>Eukaryota</taxon>
        <taxon>Fungi</taxon>
        <taxon>Dikarya</taxon>
        <taxon>Basidiomycota</taxon>
        <taxon>Agaricomycotina</taxon>
        <taxon>Agaricomycetes</taxon>
        <taxon>Agaricomycetidae</taxon>
        <taxon>Agaricales</taxon>
        <taxon>Agaricineae</taxon>
        <taxon>Psathyrellaceae</taxon>
        <taxon>Coprinellus</taxon>
    </lineage>
</organism>
<dbReference type="AlphaFoldDB" id="A0A4Y7TEF4"/>